<evidence type="ECO:0000313" key="2">
    <source>
        <dbReference type="EMBL" id="HIV62148.1"/>
    </source>
</evidence>
<dbReference type="Pfam" id="PF01695">
    <property type="entry name" value="IstB_IS21"/>
    <property type="match status" value="1"/>
</dbReference>
<dbReference type="GO" id="GO:0005524">
    <property type="term" value="F:ATP binding"/>
    <property type="evidence" value="ECO:0007669"/>
    <property type="project" value="UniProtKB-KW"/>
</dbReference>
<reference evidence="2" key="1">
    <citation type="journal article" date="2021" name="PeerJ">
        <title>Extensive microbial diversity within the chicken gut microbiome revealed by metagenomics and culture.</title>
        <authorList>
            <person name="Gilroy R."/>
            <person name="Ravi A."/>
            <person name="Getino M."/>
            <person name="Pursley I."/>
            <person name="Horton D.L."/>
            <person name="Alikhan N.F."/>
            <person name="Baker D."/>
            <person name="Gharbi K."/>
            <person name="Hall N."/>
            <person name="Watson M."/>
            <person name="Adriaenssens E.M."/>
            <person name="Foster-Nyarko E."/>
            <person name="Jarju S."/>
            <person name="Secka A."/>
            <person name="Antonio M."/>
            <person name="Oren A."/>
            <person name="Chaudhuri R.R."/>
            <person name="La Ragione R."/>
            <person name="Hildebrand F."/>
            <person name="Pallen M.J."/>
        </authorList>
    </citation>
    <scope>NUCLEOTIDE SEQUENCE</scope>
    <source>
        <strain evidence="2">CHK193-4272</strain>
    </source>
</reference>
<organism evidence="2 3">
    <name type="scientific">Candidatus Butyricicoccus avistercoris</name>
    <dbReference type="NCBI Taxonomy" id="2838518"/>
    <lineage>
        <taxon>Bacteria</taxon>
        <taxon>Bacillati</taxon>
        <taxon>Bacillota</taxon>
        <taxon>Clostridia</taxon>
        <taxon>Eubacteriales</taxon>
        <taxon>Butyricicoccaceae</taxon>
        <taxon>Butyricicoccus</taxon>
    </lineage>
</organism>
<dbReference type="Proteomes" id="UP000886808">
    <property type="component" value="Unassembled WGS sequence"/>
</dbReference>
<evidence type="ECO:0000259" key="1">
    <source>
        <dbReference type="Pfam" id="PF01695"/>
    </source>
</evidence>
<proteinExistence type="predicted"/>
<gene>
    <name evidence="2" type="ORF">H9746_04770</name>
</gene>
<dbReference type="Gene3D" id="3.40.50.300">
    <property type="entry name" value="P-loop containing nucleotide triphosphate hydrolases"/>
    <property type="match status" value="1"/>
</dbReference>
<keyword evidence="2" id="KW-0547">Nucleotide-binding</keyword>
<dbReference type="GO" id="GO:0006260">
    <property type="term" value="P:DNA replication"/>
    <property type="evidence" value="ECO:0007669"/>
    <property type="project" value="TreeGrafter"/>
</dbReference>
<reference evidence="2" key="2">
    <citation type="submission" date="2021-04" db="EMBL/GenBank/DDBJ databases">
        <authorList>
            <person name="Gilroy R."/>
        </authorList>
    </citation>
    <scope>NUCLEOTIDE SEQUENCE</scope>
    <source>
        <strain evidence="2">CHK193-4272</strain>
    </source>
</reference>
<sequence>MNTNCLSKDEYFNEIDGLIYCSKCHTPKQTRIELDNNLQIRNIRCKCRIKAYENEQSEQLQRKQMMKIKFLRANCLQDNTLYDYSFANDTGINPQMHYAHDYVDNWDKMKTSSLGILLWGDVGTGKSFFAGCIANALIDKGIPAMMTNFSRILNTISIMNPTDRNKFIDSLNNYPLLILDDLGIERSSKFALEQVFHVIDSRYRSKLPLIVTTNLTLSEMKDTSNIAKHRIYDRVLERCVPIKINGANLREENAKANIKTVKNIFSSHTA</sequence>
<comment type="caution">
    <text evidence="2">The sequence shown here is derived from an EMBL/GenBank/DDBJ whole genome shotgun (WGS) entry which is preliminary data.</text>
</comment>
<dbReference type="InterPro" id="IPR002611">
    <property type="entry name" value="IstB_ATP-bd"/>
</dbReference>
<dbReference type="PANTHER" id="PTHR30050">
    <property type="entry name" value="CHROMOSOMAL REPLICATION INITIATOR PROTEIN DNAA"/>
    <property type="match status" value="1"/>
</dbReference>
<dbReference type="EMBL" id="DXIE01000028">
    <property type="protein sequence ID" value="HIV62148.1"/>
    <property type="molecule type" value="Genomic_DNA"/>
</dbReference>
<dbReference type="PANTHER" id="PTHR30050:SF4">
    <property type="entry name" value="ATP-BINDING PROTEIN RV3427C IN INSERTION SEQUENCE-RELATED"/>
    <property type="match status" value="1"/>
</dbReference>
<protein>
    <submittedName>
        <fullName evidence="2">ATP-binding protein</fullName>
    </submittedName>
</protein>
<dbReference type="SUPFAM" id="SSF52540">
    <property type="entry name" value="P-loop containing nucleoside triphosphate hydrolases"/>
    <property type="match status" value="1"/>
</dbReference>
<dbReference type="AlphaFoldDB" id="A0A9D1PHB8"/>
<dbReference type="InterPro" id="IPR027417">
    <property type="entry name" value="P-loop_NTPase"/>
</dbReference>
<feature type="domain" description="IstB-like ATP-binding" evidence="1">
    <location>
        <begin position="54"/>
        <end position="253"/>
    </location>
</feature>
<evidence type="ECO:0000313" key="3">
    <source>
        <dbReference type="Proteomes" id="UP000886808"/>
    </source>
</evidence>
<name>A0A9D1PHB8_9FIRM</name>
<keyword evidence="2" id="KW-0067">ATP-binding</keyword>
<dbReference type="NCBIfam" id="NF005992">
    <property type="entry name" value="PRK08116.1"/>
    <property type="match status" value="1"/>
</dbReference>
<dbReference type="CDD" id="cd00009">
    <property type="entry name" value="AAA"/>
    <property type="match status" value="1"/>
</dbReference>
<accession>A0A9D1PHB8</accession>